<feature type="transmembrane region" description="Helical" evidence="1">
    <location>
        <begin position="161"/>
        <end position="186"/>
    </location>
</feature>
<evidence type="ECO:0000313" key="3">
    <source>
        <dbReference type="Proteomes" id="UP000305654"/>
    </source>
</evidence>
<keyword evidence="1" id="KW-0472">Membrane</keyword>
<feature type="transmembrane region" description="Helical" evidence="1">
    <location>
        <begin position="133"/>
        <end position="155"/>
    </location>
</feature>
<dbReference type="AlphaFoldDB" id="A0A5R9J7A2"/>
<dbReference type="OrthoDB" id="140980at2"/>
<gene>
    <name evidence="2" type="ORF">FE263_08800</name>
</gene>
<feature type="transmembrane region" description="Helical" evidence="1">
    <location>
        <begin position="241"/>
        <end position="260"/>
    </location>
</feature>
<feature type="transmembrane region" description="Helical" evidence="1">
    <location>
        <begin position="291"/>
        <end position="315"/>
    </location>
</feature>
<keyword evidence="1" id="KW-0812">Transmembrane</keyword>
<dbReference type="EMBL" id="VCDI01000002">
    <property type="protein sequence ID" value="TLU73475.1"/>
    <property type="molecule type" value="Genomic_DNA"/>
</dbReference>
<accession>A0A5R9J7A2</accession>
<keyword evidence="1" id="KW-1133">Transmembrane helix</keyword>
<proteinExistence type="predicted"/>
<sequence length="328" mass="34402">MNRPAILLASLLVVAVLLCLPFAGPVMLQSWLAAWLALSALPVGALAMLMALAATGAEDHPLAGSLRRLLPLMIPSALTAPLLERRALPTLPGAWFAPEALLVREGLVLLAWCLLAVVFFRTSRPSPRPGRRFAGTIGLLLHVALVTLAATDWIASLRPGLVPAGLGLMLLSAQAGAAVSLAILLLPPARRRQHAGPLAGLLMLLLAAWAFLHFTQYLIVWSANLPREAGWYLARTSGTGLAMQALLPAALVVAIPALALRPARALAPCAAALLALHVLGMFWLVTPSLRGRFVVIPLDLAGMLVIAGLAGATLTPAGDRRETPRVPA</sequence>
<evidence type="ECO:0000256" key="1">
    <source>
        <dbReference type="SAM" id="Phobius"/>
    </source>
</evidence>
<reference evidence="2 3" key="1">
    <citation type="submission" date="2019-05" db="EMBL/GenBank/DDBJ databases">
        <authorList>
            <person name="Pankratov T."/>
            <person name="Grouzdev D."/>
        </authorList>
    </citation>
    <scope>NUCLEOTIDE SEQUENCE [LARGE SCALE GENOMIC DNA]</scope>
    <source>
        <strain evidence="2 3">KEBCLARHB70R</strain>
    </source>
</reference>
<name>A0A5R9J7A2_9PROT</name>
<keyword evidence="3" id="KW-1185">Reference proteome</keyword>
<protein>
    <submittedName>
        <fullName evidence="2">Uncharacterized protein</fullName>
    </submittedName>
</protein>
<feature type="transmembrane region" description="Helical" evidence="1">
    <location>
        <begin position="103"/>
        <end position="121"/>
    </location>
</feature>
<organism evidence="2 3">
    <name type="scientific">Lichenicoccus roseus</name>
    <dbReference type="NCBI Taxonomy" id="2683649"/>
    <lineage>
        <taxon>Bacteria</taxon>
        <taxon>Pseudomonadati</taxon>
        <taxon>Pseudomonadota</taxon>
        <taxon>Alphaproteobacteria</taxon>
        <taxon>Acetobacterales</taxon>
        <taxon>Acetobacteraceae</taxon>
        <taxon>Lichenicoccus</taxon>
    </lineage>
</organism>
<comment type="caution">
    <text evidence="2">The sequence shown here is derived from an EMBL/GenBank/DDBJ whole genome shotgun (WGS) entry which is preliminary data.</text>
</comment>
<feature type="transmembrane region" description="Helical" evidence="1">
    <location>
        <begin position="33"/>
        <end position="54"/>
    </location>
</feature>
<dbReference type="Proteomes" id="UP000305654">
    <property type="component" value="Unassembled WGS sequence"/>
</dbReference>
<evidence type="ECO:0000313" key="2">
    <source>
        <dbReference type="EMBL" id="TLU73475.1"/>
    </source>
</evidence>
<dbReference type="RefSeq" id="WP_138325555.1">
    <property type="nucleotide sequence ID" value="NZ_VCDI01000002.1"/>
</dbReference>
<feature type="transmembrane region" description="Helical" evidence="1">
    <location>
        <begin position="198"/>
        <end position="221"/>
    </location>
</feature>
<feature type="transmembrane region" description="Helical" evidence="1">
    <location>
        <begin position="265"/>
        <end position="285"/>
    </location>
</feature>